<sequence length="66" mass="7701">MPTSIKTCGWVEIDEQLKLKMEHDDMRAAKRQKKKTSRPAPAQKKQNKPPNRSMFHVPTSQPRQET</sequence>
<feature type="non-terminal residue" evidence="2">
    <location>
        <position position="1"/>
    </location>
</feature>
<keyword evidence="3" id="KW-1185">Reference proteome</keyword>
<dbReference type="Proteomes" id="UP001280121">
    <property type="component" value="Unassembled WGS sequence"/>
</dbReference>
<evidence type="ECO:0000313" key="2">
    <source>
        <dbReference type="EMBL" id="KAK2655683.1"/>
    </source>
</evidence>
<proteinExistence type="predicted"/>
<reference evidence="2" key="1">
    <citation type="journal article" date="2023" name="Plant J.">
        <title>Genome sequences and population genomics provide insights into the demographic history, inbreeding, and mutation load of two 'living fossil' tree species of Dipteronia.</title>
        <authorList>
            <person name="Feng Y."/>
            <person name="Comes H.P."/>
            <person name="Chen J."/>
            <person name="Zhu S."/>
            <person name="Lu R."/>
            <person name="Zhang X."/>
            <person name="Li P."/>
            <person name="Qiu J."/>
            <person name="Olsen K.M."/>
            <person name="Qiu Y."/>
        </authorList>
    </citation>
    <scope>NUCLEOTIDE SEQUENCE</scope>
    <source>
        <strain evidence="2">KIB01</strain>
    </source>
</reference>
<name>A0AAD9XAB7_9ROSI</name>
<feature type="compositionally biased region" description="Low complexity" evidence="1">
    <location>
        <begin position="38"/>
        <end position="52"/>
    </location>
</feature>
<organism evidence="2 3">
    <name type="scientific">Dipteronia dyeriana</name>
    <dbReference type="NCBI Taxonomy" id="168575"/>
    <lineage>
        <taxon>Eukaryota</taxon>
        <taxon>Viridiplantae</taxon>
        <taxon>Streptophyta</taxon>
        <taxon>Embryophyta</taxon>
        <taxon>Tracheophyta</taxon>
        <taxon>Spermatophyta</taxon>
        <taxon>Magnoliopsida</taxon>
        <taxon>eudicotyledons</taxon>
        <taxon>Gunneridae</taxon>
        <taxon>Pentapetalae</taxon>
        <taxon>rosids</taxon>
        <taxon>malvids</taxon>
        <taxon>Sapindales</taxon>
        <taxon>Sapindaceae</taxon>
        <taxon>Hippocastanoideae</taxon>
        <taxon>Acereae</taxon>
        <taxon>Dipteronia</taxon>
    </lineage>
</organism>
<comment type="caution">
    <text evidence="2">The sequence shown here is derived from an EMBL/GenBank/DDBJ whole genome shotgun (WGS) entry which is preliminary data.</text>
</comment>
<gene>
    <name evidence="2" type="ORF">Ddye_008735</name>
</gene>
<protein>
    <submittedName>
        <fullName evidence="2">Uncharacterized protein</fullName>
    </submittedName>
</protein>
<evidence type="ECO:0000313" key="3">
    <source>
        <dbReference type="Proteomes" id="UP001280121"/>
    </source>
</evidence>
<evidence type="ECO:0000256" key="1">
    <source>
        <dbReference type="SAM" id="MobiDB-lite"/>
    </source>
</evidence>
<feature type="region of interest" description="Disordered" evidence="1">
    <location>
        <begin position="22"/>
        <end position="66"/>
    </location>
</feature>
<dbReference type="AlphaFoldDB" id="A0AAD9XAB7"/>
<accession>A0AAD9XAB7</accession>
<dbReference type="EMBL" id="JANJYI010000003">
    <property type="protein sequence ID" value="KAK2655683.1"/>
    <property type="molecule type" value="Genomic_DNA"/>
</dbReference>